<evidence type="ECO:0000259" key="1">
    <source>
        <dbReference type="Pfam" id="PF17389"/>
    </source>
</evidence>
<dbReference type="InterPro" id="IPR049164">
    <property type="entry name" value="Glyco_hydro_78_N"/>
</dbReference>
<dbReference type="InterPro" id="IPR008928">
    <property type="entry name" value="6-hairpin_glycosidase_sf"/>
</dbReference>
<comment type="caution">
    <text evidence="3">The sequence shown here is derived from an EMBL/GenBank/DDBJ whole genome shotgun (WGS) entry which is preliminary data.</text>
</comment>
<protein>
    <recommendedName>
        <fullName evidence="5">Alpha-L-rhamnosidase</fullName>
    </recommendedName>
</protein>
<reference evidence="3 4" key="1">
    <citation type="submission" date="2021-12" db="EMBL/GenBank/DDBJ databases">
        <title>High titer production of polyol ester of fatty acids by Rhodotorula paludigena BS15 towards product separation-free biomass refinery.</title>
        <authorList>
            <person name="Mano J."/>
            <person name="Ono H."/>
            <person name="Tanaka T."/>
            <person name="Naito K."/>
            <person name="Sushida H."/>
            <person name="Ike M."/>
            <person name="Tokuyasu K."/>
            <person name="Kitaoka M."/>
        </authorList>
    </citation>
    <scope>NUCLEOTIDE SEQUENCE [LARGE SCALE GENOMIC DNA]</scope>
    <source>
        <strain evidence="3 4">BS15</strain>
    </source>
</reference>
<keyword evidence="4" id="KW-1185">Reference proteome</keyword>
<dbReference type="Gene3D" id="1.50.10.10">
    <property type="match status" value="1"/>
</dbReference>
<dbReference type="Pfam" id="PF21104">
    <property type="entry name" value="Glyco_hydro_78_N"/>
    <property type="match status" value="1"/>
</dbReference>
<dbReference type="EMBL" id="BQKY01000006">
    <property type="protein sequence ID" value="GJN90059.1"/>
    <property type="molecule type" value="Genomic_DNA"/>
</dbReference>
<dbReference type="InterPro" id="IPR012341">
    <property type="entry name" value="6hp_glycosidase-like_sf"/>
</dbReference>
<organism evidence="3 4">
    <name type="scientific">Rhodotorula paludigena</name>
    <dbReference type="NCBI Taxonomy" id="86838"/>
    <lineage>
        <taxon>Eukaryota</taxon>
        <taxon>Fungi</taxon>
        <taxon>Dikarya</taxon>
        <taxon>Basidiomycota</taxon>
        <taxon>Pucciniomycotina</taxon>
        <taxon>Microbotryomycetes</taxon>
        <taxon>Sporidiobolales</taxon>
        <taxon>Sporidiobolaceae</taxon>
        <taxon>Rhodotorula</taxon>
    </lineage>
</organism>
<proteinExistence type="predicted"/>
<dbReference type="AlphaFoldDB" id="A0AAV5GJI5"/>
<dbReference type="Pfam" id="PF17389">
    <property type="entry name" value="Bac_rhamnosid6H"/>
    <property type="match status" value="1"/>
</dbReference>
<evidence type="ECO:0000313" key="3">
    <source>
        <dbReference type="EMBL" id="GJN90059.1"/>
    </source>
</evidence>
<feature type="domain" description="Glycosyl hydrolase family 78 alpha-rhamnosidase N-terminal" evidence="2">
    <location>
        <begin position="38"/>
        <end position="184"/>
    </location>
</feature>
<dbReference type="GO" id="GO:0003824">
    <property type="term" value="F:catalytic activity"/>
    <property type="evidence" value="ECO:0007669"/>
    <property type="project" value="UniProtKB-ARBA"/>
</dbReference>
<dbReference type="GO" id="GO:0005975">
    <property type="term" value="P:carbohydrate metabolic process"/>
    <property type="evidence" value="ECO:0007669"/>
    <property type="project" value="InterPro"/>
</dbReference>
<evidence type="ECO:0000313" key="4">
    <source>
        <dbReference type="Proteomes" id="UP001342314"/>
    </source>
</evidence>
<dbReference type="InterPro" id="IPR035396">
    <property type="entry name" value="Bac_rhamnosid6H"/>
</dbReference>
<evidence type="ECO:0000259" key="2">
    <source>
        <dbReference type="Pfam" id="PF21104"/>
    </source>
</evidence>
<name>A0AAV5GJI5_9BASI</name>
<dbReference type="SUPFAM" id="SSF48208">
    <property type="entry name" value="Six-hairpin glycosidases"/>
    <property type="match status" value="1"/>
</dbReference>
<accession>A0AAV5GJI5</accession>
<evidence type="ECO:0008006" key="5">
    <source>
        <dbReference type="Google" id="ProtNLM"/>
    </source>
</evidence>
<dbReference type="PANTHER" id="PTHR34987">
    <property type="entry name" value="C, PUTATIVE (AFU_ORTHOLOGUE AFUA_3G02880)-RELATED"/>
    <property type="match status" value="1"/>
</dbReference>
<dbReference type="PANTHER" id="PTHR34987:SF4">
    <property type="entry name" value="ALPHA-L-RHAMNOSIDASE C-TERMINAL DOMAIN-CONTAINING PROTEIN"/>
    <property type="match status" value="1"/>
</dbReference>
<gene>
    <name evidence="3" type="ORF">Rhopal_003057-T1</name>
</gene>
<sequence length="559" mass="62277">MVSAPRTYTSPFPEPDARLLGIAEQLKPELIRTELPVRNVVEVVADDASSLGWKAVPAAVPLVEDLPLQNTGKTFVLDVGEHIAGYLSFDVAGMPFEKEPADAPARIKLTFGEVLNDIAEPFEPYNGFLAKSWLPEETVVLQRPHYKPTTMRIENRYAFRYIKVEVIATSIRFGLHFTNVTATAVTSVSRQNPPELTFTSDVAASLGLTAEEKDLLLKIDAAAHTTLRNCMHTVYEDGPRRDQRLWIGDLRLQALANYETFRDRDLVKRCLYLFAAMPFNDEGLLCACAYEEPEPHTGGNSIVDYALLFTNTLLDYVKFSGDTAAGQDLYDIALKQFDLAARRIDSDFLYNVPVPKSLLGGEEWHFIDWQQELHKSTGFQCIFIFCLNALVELSQVLGKPEPSIQLPQGSLPASKLASELRTAIRKAAFDGEKFVSGPDKQLSWASNAWAVLAGVHDSQEDAQKALRIAYESKDSVIANTPYLHHYLCEAFIKAGLSDLALKHILHYWGSMIRSGGTTFFECWIPSNPRFSPYGSFASQSFCHAWSCTPSLLLRQLGLA</sequence>
<dbReference type="Proteomes" id="UP001342314">
    <property type="component" value="Unassembled WGS sequence"/>
</dbReference>
<feature type="domain" description="Alpha-L-rhamnosidase six-hairpin glycosidase" evidence="1">
    <location>
        <begin position="214"/>
        <end position="549"/>
    </location>
</feature>